<comment type="caution">
    <text evidence="3">The sequence shown here is derived from an EMBL/GenBank/DDBJ whole genome shotgun (WGS) entry which is preliminary data.</text>
</comment>
<evidence type="ECO:0000313" key="3">
    <source>
        <dbReference type="EMBL" id="KAK7694809.1"/>
    </source>
</evidence>
<evidence type="ECO:0000256" key="2">
    <source>
        <dbReference type="SAM" id="Phobius"/>
    </source>
</evidence>
<feature type="compositionally biased region" description="Low complexity" evidence="1">
    <location>
        <begin position="253"/>
        <end position="270"/>
    </location>
</feature>
<dbReference type="AlphaFoldDB" id="A0AAW0GYI3"/>
<organism evidence="3 4">
    <name type="scientific">Cerrena zonata</name>
    <dbReference type="NCBI Taxonomy" id="2478898"/>
    <lineage>
        <taxon>Eukaryota</taxon>
        <taxon>Fungi</taxon>
        <taxon>Dikarya</taxon>
        <taxon>Basidiomycota</taxon>
        <taxon>Agaricomycotina</taxon>
        <taxon>Agaricomycetes</taxon>
        <taxon>Polyporales</taxon>
        <taxon>Cerrenaceae</taxon>
        <taxon>Cerrena</taxon>
    </lineage>
</organism>
<gene>
    <name evidence="3" type="ORF">QCA50_001997</name>
</gene>
<dbReference type="Proteomes" id="UP001385951">
    <property type="component" value="Unassembled WGS sequence"/>
</dbReference>
<feature type="region of interest" description="Disordered" evidence="1">
    <location>
        <begin position="1"/>
        <end position="30"/>
    </location>
</feature>
<feature type="region of interest" description="Disordered" evidence="1">
    <location>
        <begin position="106"/>
        <end position="170"/>
    </location>
</feature>
<feature type="compositionally biased region" description="Low complexity" evidence="1">
    <location>
        <begin position="232"/>
        <end position="241"/>
    </location>
</feature>
<keyword evidence="2" id="KW-1133">Transmembrane helix</keyword>
<name>A0AAW0GYI3_9APHY</name>
<protein>
    <recommendedName>
        <fullName evidence="5">EGF-like domain-containing protein</fullName>
    </recommendedName>
</protein>
<keyword evidence="4" id="KW-1185">Reference proteome</keyword>
<keyword evidence="2" id="KW-0812">Transmembrane</keyword>
<proteinExistence type="predicted"/>
<feature type="region of interest" description="Disordered" evidence="1">
    <location>
        <begin position="359"/>
        <end position="410"/>
    </location>
</feature>
<feature type="region of interest" description="Disordered" evidence="1">
    <location>
        <begin position="225"/>
        <end position="284"/>
    </location>
</feature>
<feature type="transmembrane region" description="Helical" evidence="2">
    <location>
        <begin position="545"/>
        <end position="568"/>
    </location>
</feature>
<evidence type="ECO:0000313" key="4">
    <source>
        <dbReference type="Proteomes" id="UP001385951"/>
    </source>
</evidence>
<reference evidence="3 4" key="1">
    <citation type="submission" date="2022-09" db="EMBL/GenBank/DDBJ databases">
        <authorList>
            <person name="Palmer J.M."/>
        </authorList>
    </citation>
    <scope>NUCLEOTIDE SEQUENCE [LARGE SCALE GENOMIC DNA]</scope>
    <source>
        <strain evidence="3 4">DSM 7382</strain>
    </source>
</reference>
<evidence type="ECO:0000256" key="1">
    <source>
        <dbReference type="SAM" id="MobiDB-lite"/>
    </source>
</evidence>
<keyword evidence="2" id="KW-0472">Membrane</keyword>
<feature type="compositionally biased region" description="Pro residues" evidence="1">
    <location>
        <begin position="242"/>
        <end position="252"/>
    </location>
</feature>
<feature type="compositionally biased region" description="Low complexity" evidence="1">
    <location>
        <begin position="147"/>
        <end position="156"/>
    </location>
</feature>
<feature type="compositionally biased region" description="Polar residues" evidence="1">
    <location>
        <begin position="382"/>
        <end position="399"/>
    </location>
</feature>
<evidence type="ECO:0008006" key="5">
    <source>
        <dbReference type="Google" id="ProtNLM"/>
    </source>
</evidence>
<accession>A0AAW0GYI3</accession>
<sequence length="1104" mass="118895">MSESQDVIYDPLNSPISLHKPRPSLTTNASGLSFNTVTTGGFSRLSHFPPPPVGVPISPFEAALFPPNTHDVPSKYLATPPDTPKALKPIPDSMPMPAVPISPGSISSSATFSPTGKRPAFAARQLPSPPTANFPQSVSSPPHTPAFSTFSGTGTSLSHPAPNDWHEGSSSIGLDTFSDRVLPTQFLTELLSTSTEAPPRYKRDPYEASVVSDMFSAESVITYPPRRVYTDSQPGTPQSPLQLPPPAHPPPESSRSLSPRSGPSPLSLASPHHDTGRTTPFSDRTYHTETVESYTTNSHQPAAVHVATYTRMGAIGVERAEARSMSLSDSVVHSIQSVGSSTPLVQQFQRQDTIQEVIGEYDYSPGPSTPRERPKRERRQSAHSSKSYVSSLMTRLSHSTGERRSLKPAQWFRKKPLPPVPKLPDLSIVQEAETRKQEASLPLPDLVNRAHTLQQMLDNGHRPHQSQINVTLSAGMKPEYPSFQPDGFAGASNFGGVRNSGAAAHRSFIRERRTRSQELRTTQWSPPDTPPLKTRFLATPRKKKFWVIVGIVALLIVVAVAVSVGVAVGKNHQPDPDCARGFTGNKCSLNATCVCTPTPSGQCNQVAQSLLDLLPTLNDSFSLSFTPSSLSTAIWQAQGAPGNDCSKQALLVDVSALDNSTSPNRLRWTQTALLWDLVQSENVADVNTLQKFVNKAPWTSLSSSDGATTESASQFTTTVSGYQFNFAAQTVTPPSGTFTDIGQPSQDQISRTNDVSRAALDRMYSFASASSTQQKKALSNYWSGVLQQDPDDLNEFLSIVSGSSILLPFDATFSPNDNPITTLMTNSSSSPFPPPLACYPGLTTTQLQSINTFESTVFGLSTAPSASQFDTSCFPNRPIYGVLDILQLRLPFTDSQTGIARQAAVLSRDASKRAVVYSGQVLSAFPAVNSTNITAVTTDPRRYGTTNNLNHVMLEYLISINDVNIAIALAKFVLSNPALPPASNSALFSALSSLPAIEVAVFGDVHPPDVTSAVSSFSTPNGGLFFGTSASLSLRQWTINAARGSVVWTDLAVSPEVVRDNSFDDTVFNSVWDPAFTFFHSTNTAIVNTSVIVSAFNTVQKFTP</sequence>
<dbReference type="EMBL" id="JASBNA010000002">
    <property type="protein sequence ID" value="KAK7694809.1"/>
    <property type="molecule type" value="Genomic_DNA"/>
</dbReference>